<name>A4TUS4_9PROT</name>
<dbReference type="GO" id="GO:0003824">
    <property type="term" value="F:catalytic activity"/>
    <property type="evidence" value="ECO:0007669"/>
    <property type="project" value="InterPro"/>
</dbReference>
<dbReference type="Gene3D" id="3.40.50.10540">
    <property type="entry name" value="Crotonobetainyl-coa:carnitine coa-transferase, domain 1"/>
    <property type="match status" value="2"/>
</dbReference>
<evidence type="ECO:0000313" key="1">
    <source>
        <dbReference type="EMBL" id="CAM74381.1"/>
    </source>
</evidence>
<dbReference type="InterPro" id="IPR003673">
    <property type="entry name" value="CoA-Trfase_fam_III"/>
</dbReference>
<dbReference type="PANTHER" id="PTHR48229">
    <property type="entry name" value="CAIB/BAIF FAMILY ENZYME (AFU_ORTHOLOGUE AFUA_1G05360)-RELATED"/>
    <property type="match status" value="1"/>
</dbReference>
<organism evidence="1">
    <name type="scientific">Magnetospirillum gryphiswaldense</name>
    <dbReference type="NCBI Taxonomy" id="55518"/>
    <lineage>
        <taxon>Bacteria</taxon>
        <taxon>Pseudomonadati</taxon>
        <taxon>Pseudomonadota</taxon>
        <taxon>Alphaproteobacteria</taxon>
        <taxon>Rhodospirillales</taxon>
        <taxon>Rhodospirillaceae</taxon>
        <taxon>Magnetospirillum</taxon>
    </lineage>
</organism>
<dbReference type="Gene3D" id="3.30.1540.10">
    <property type="entry name" value="formyl-coa transferase, domain 3"/>
    <property type="match status" value="1"/>
</dbReference>
<protein>
    <submittedName>
        <fullName evidence="1">L-carnitine dehydratase/bile acid-inducible protein F</fullName>
    </submittedName>
</protein>
<dbReference type="Pfam" id="PF02515">
    <property type="entry name" value="CoA_transf_3"/>
    <property type="match status" value="1"/>
</dbReference>
<proteinExistence type="predicted"/>
<dbReference type="InterPro" id="IPR052985">
    <property type="entry name" value="CoA-trans_III_biosynth/detox"/>
</dbReference>
<dbReference type="RefSeq" id="WP_158699581.1">
    <property type="nucleotide sequence ID" value="NZ_CP027527.1"/>
</dbReference>
<gene>
    <name evidence="1" type="ORF">MGR_2875</name>
</gene>
<reference evidence="1" key="1">
    <citation type="journal article" date="2007" name="J. Bacteriol.">
        <title>Comparative genome analysis of four magnetotactic bacteria reveals a complex set of group-specific genes implicated in magnetosome biomineralization and function.</title>
        <authorList>
            <person name="Richter M."/>
            <person name="Kube M."/>
            <person name="Bazylinski D.A."/>
            <person name="Lombardot T."/>
            <person name="Gloeckner F.O."/>
            <person name="Reinhardt R."/>
            <person name="Schueler D."/>
        </authorList>
    </citation>
    <scope>NUCLEOTIDE SEQUENCE</scope>
    <source>
        <strain evidence="1">MSR-1</strain>
    </source>
</reference>
<dbReference type="EMBL" id="CU459003">
    <property type="protein sequence ID" value="CAM74381.1"/>
    <property type="molecule type" value="Genomic_DNA"/>
</dbReference>
<dbReference type="PANTHER" id="PTHR48229:SF1">
    <property type="entry name" value="ALPHA METHYLACYL-COA RACEMASE-RELATED"/>
    <property type="match status" value="1"/>
</dbReference>
<dbReference type="AlphaFoldDB" id="A4TUS4"/>
<accession>A4TUS4</accession>
<dbReference type="InterPro" id="IPR023606">
    <property type="entry name" value="CoA-Trfase_III_dom_1_sf"/>
</dbReference>
<sequence>MAQSINQIYQSLLSQLGITWPTTADVALSGADPVINSVFRIGECTGAVLAAQAAGVAEIWRRRSGQRQQVSINALAGALAAYSVGYQSQHGFAIPQPEPSYPLVALYPARDSRWIMLHGAFPLLRNGLQNLLGCTMNPTDIANKVATWDAFALEQAIADQGLCGAVARSYPEWLATEQGRAIAATPIIEIVKIADSAPEPFAPAQPGDRPLSGTKVLDLTHVIAGPTIGKTLAEQGAEIMRITSPTQPALPPFDVDTGHGKLEALLTLTNADDAATLQGLIGQSDVFVESYRPGAMTKLGFSPENAARLRPGLIYVSVNCYGWAGPWQYRPGWEQLAQVATGMTVAQGTADNPQLQSVYPNDYVTGFLGALGTLMALLRRADEGGSYHVRVALCRTAMWMQEQGQVDRSQLPPPAMSQAEIAPYLLTRDNPAFGPLTFLGPVLNYTATPSAWDRPTMPLGANLPLWPLEAGGLGGTLPHSRARHPHLAAAPC</sequence>
<dbReference type="SUPFAM" id="SSF89796">
    <property type="entry name" value="CoA-transferase family III (CaiB/BaiF)"/>
    <property type="match status" value="2"/>
</dbReference>
<dbReference type="InterPro" id="IPR044855">
    <property type="entry name" value="CoA-Trfase_III_dom3_sf"/>
</dbReference>